<dbReference type="SMART" id="SM00326">
    <property type="entry name" value="SH3"/>
    <property type="match status" value="1"/>
</dbReference>
<keyword evidence="3 10" id="KW-0812">Transmembrane</keyword>
<feature type="transmembrane region" description="Helical" evidence="10">
    <location>
        <begin position="356"/>
        <end position="378"/>
    </location>
</feature>
<dbReference type="SUPFAM" id="SSF50044">
    <property type="entry name" value="SH3-domain"/>
    <property type="match status" value="1"/>
</dbReference>
<evidence type="ECO:0000256" key="6">
    <source>
        <dbReference type="ARBA" id="ARBA00022989"/>
    </source>
</evidence>
<dbReference type="Pfam" id="PF26037">
    <property type="entry name" value="zf-RING_DCST1_C"/>
    <property type="match status" value="1"/>
</dbReference>
<dbReference type="InterPro" id="IPR051856">
    <property type="entry name" value="CSR-E3_Ligase_Protein"/>
</dbReference>
<evidence type="ECO:0000313" key="12">
    <source>
        <dbReference type="EMBL" id="ESO06015.1"/>
    </source>
</evidence>
<dbReference type="STRING" id="6412.T1EPU4"/>
<dbReference type="PANTHER" id="PTHR21041">
    <property type="entry name" value="DENDRITIC CELL-SPECIFIC TRANSMEMBRANE PROTEIN"/>
    <property type="match status" value="1"/>
</dbReference>
<evidence type="ECO:0000256" key="9">
    <source>
        <dbReference type="SAM" id="MobiDB-lite"/>
    </source>
</evidence>
<dbReference type="OrthoDB" id="5985669at2759"/>
<dbReference type="PANTHER" id="PTHR21041:SF9">
    <property type="entry name" value="DENDRITIC CELL-SPECIFIC TRANSMEMBRANE PROTEIN-LIKE DOMAIN-CONTAINING PROTEIN"/>
    <property type="match status" value="1"/>
</dbReference>
<evidence type="ECO:0000256" key="10">
    <source>
        <dbReference type="SAM" id="Phobius"/>
    </source>
</evidence>
<evidence type="ECO:0000313" key="13">
    <source>
        <dbReference type="EnsemblMetazoa" id="HelroP160127"/>
    </source>
</evidence>
<keyword evidence="5" id="KW-0862">Zinc</keyword>
<keyword evidence="4 8" id="KW-0479">Metal-binding</keyword>
<keyword evidence="14" id="KW-1185">Reference proteome</keyword>
<feature type="compositionally biased region" description="Low complexity" evidence="9">
    <location>
        <begin position="189"/>
        <end position="202"/>
    </location>
</feature>
<evidence type="ECO:0000259" key="11">
    <source>
        <dbReference type="PROSITE" id="PS50089"/>
    </source>
</evidence>
<feature type="region of interest" description="Disordered" evidence="9">
    <location>
        <begin position="179"/>
        <end position="202"/>
    </location>
</feature>
<evidence type="ECO:0000256" key="2">
    <source>
        <dbReference type="ARBA" id="ARBA00022443"/>
    </source>
</evidence>
<feature type="transmembrane region" description="Helical" evidence="10">
    <location>
        <begin position="425"/>
        <end position="443"/>
    </location>
</feature>
<reference evidence="14" key="1">
    <citation type="submission" date="2012-12" db="EMBL/GenBank/DDBJ databases">
        <authorList>
            <person name="Hellsten U."/>
            <person name="Grimwood J."/>
            <person name="Chapman J.A."/>
            <person name="Shapiro H."/>
            <person name="Aerts A."/>
            <person name="Otillar R.P."/>
            <person name="Terry A.Y."/>
            <person name="Boore J.L."/>
            <person name="Simakov O."/>
            <person name="Marletaz F."/>
            <person name="Cho S.-J."/>
            <person name="Edsinger-Gonzales E."/>
            <person name="Havlak P."/>
            <person name="Kuo D.-H."/>
            <person name="Larsson T."/>
            <person name="Lv J."/>
            <person name="Arendt D."/>
            <person name="Savage R."/>
            <person name="Osoegawa K."/>
            <person name="de Jong P."/>
            <person name="Lindberg D.R."/>
            <person name="Seaver E.C."/>
            <person name="Weisblat D.A."/>
            <person name="Putnam N.H."/>
            <person name="Grigoriev I.V."/>
            <person name="Rokhsar D.S."/>
        </authorList>
    </citation>
    <scope>NUCLEOTIDE SEQUENCE</scope>
</reference>
<evidence type="ECO:0000256" key="4">
    <source>
        <dbReference type="ARBA" id="ARBA00022771"/>
    </source>
</evidence>
<evidence type="ECO:0000256" key="1">
    <source>
        <dbReference type="ARBA" id="ARBA00004141"/>
    </source>
</evidence>
<dbReference type="EnsemblMetazoa" id="HelroT160127">
    <property type="protein sequence ID" value="HelroP160127"/>
    <property type="gene ID" value="HelroG160127"/>
</dbReference>
<dbReference type="InterPro" id="IPR058842">
    <property type="entry name" value="DCST1_C"/>
</dbReference>
<name>T1EPU4_HELRO</name>
<keyword evidence="2" id="KW-0728">SH3 domain</keyword>
<comment type="subcellular location">
    <subcellularLocation>
        <location evidence="1">Membrane</location>
        <topology evidence="1">Multi-pass membrane protein</topology>
    </subcellularLocation>
</comment>
<dbReference type="InterPro" id="IPR036028">
    <property type="entry name" value="SH3-like_dom_sf"/>
</dbReference>
<dbReference type="InterPro" id="IPR012858">
    <property type="entry name" value="DC_STAMP-like"/>
</dbReference>
<keyword evidence="4 8" id="KW-0863">Zinc-finger</keyword>
<proteinExistence type="predicted"/>
<dbReference type="GO" id="GO:0016020">
    <property type="term" value="C:membrane"/>
    <property type="evidence" value="ECO:0007669"/>
    <property type="project" value="UniProtKB-SubCell"/>
</dbReference>
<dbReference type="HOGENOM" id="CLU_299623_0_0_1"/>
<reference evidence="12 14" key="2">
    <citation type="journal article" date="2013" name="Nature">
        <title>Insights into bilaterian evolution from three spiralian genomes.</title>
        <authorList>
            <person name="Simakov O."/>
            <person name="Marletaz F."/>
            <person name="Cho S.J."/>
            <person name="Edsinger-Gonzales E."/>
            <person name="Havlak P."/>
            <person name="Hellsten U."/>
            <person name="Kuo D.H."/>
            <person name="Larsson T."/>
            <person name="Lv J."/>
            <person name="Arendt D."/>
            <person name="Savage R."/>
            <person name="Osoegawa K."/>
            <person name="de Jong P."/>
            <person name="Grimwood J."/>
            <person name="Chapman J.A."/>
            <person name="Shapiro H."/>
            <person name="Aerts A."/>
            <person name="Otillar R.P."/>
            <person name="Terry A.Y."/>
            <person name="Boore J.L."/>
            <person name="Grigoriev I.V."/>
            <person name="Lindberg D.R."/>
            <person name="Seaver E.C."/>
            <person name="Weisblat D.A."/>
            <person name="Putnam N.H."/>
            <person name="Rokhsar D.S."/>
        </authorList>
    </citation>
    <scope>NUCLEOTIDE SEQUENCE</scope>
</reference>
<dbReference type="InterPro" id="IPR001452">
    <property type="entry name" value="SH3_domain"/>
</dbReference>
<feature type="domain" description="RING-type" evidence="11">
    <location>
        <begin position="957"/>
        <end position="996"/>
    </location>
</feature>
<dbReference type="InParanoid" id="T1EPU4"/>
<dbReference type="AlphaFoldDB" id="T1EPU4"/>
<dbReference type="GO" id="GO:0008270">
    <property type="term" value="F:zinc ion binding"/>
    <property type="evidence" value="ECO:0007669"/>
    <property type="project" value="UniProtKB-KW"/>
</dbReference>
<evidence type="ECO:0000256" key="8">
    <source>
        <dbReference type="PROSITE-ProRule" id="PRU00175"/>
    </source>
</evidence>
<sequence length="1001" mass="114844">MYDCTLTSEEQSNFVWQASEDRAPKQDGEMSLIKGDLISDVKLLNDQWGIGRNYRGFVGMFPLRFVVPVDDCSSNPQFLRLPVNSLLDEIGQMSHNDINKFTLSSKSNTSNSLKMTGNVEMADQLESNIENQFVKYSKSQNNIDNENCNQTEDLHKNVPQNQIKGTSNFFSKPKMLVKPRPGNANKITSKNGSSSSLQHSQNSNKDIIKTNATFPAKSCLTMGLIWKPMSSLNQNSHQTKPSPNSSYNCYCKKSTDPNYFNRHSTVSSHHHMSNLELYENVHLQNVNDQIRNSMYSRVNKKPLIKPRSMQTLSNNASFTADSVYSEPNSNKALFTNSLMKQNVTRIPSRTGQKISFLRVAGCAMTSLLIAVFVALMMYFLLSYELLCVFITFCVLSTISFTILLISRLLRCLLAILLPSLATLKGNIFLICIVWVLVIVEPIIHIENNMKATIDSMSCLMEMSYNQTNTILKPYDALINQINKTVIYMEVSAQNVINSLMPLEKNLNKIESEVNYGRISLLGTKKTCLEQMNTAYKICEDSLSQAYKQCQSVLEQIGIVYQQARAALDSLDPYKWGQTHAKYKRDAYGRSNSISSRDNQLICKHLNEPQICKNQVDPEDVCHPTLWVGNAIQEAVNETLSALKQLTNSLQFHVTDAPYVEARSKTIEKSNNFNRKIMDAYKVYLGYFQLALFFIAKICPFSILIVFSAAYNYIKLYVTDDKHDNCYLDKSFDRIDHMISSLTNRPLLTPFSDHEKIYVSNELQYEKSRKGHSQLCIFFLNLLFVGTIYYLCYRHIYALQLISDHQIKQLDGLDSIEMVVVGEGLFVELINVFLKSLHPSKIWNNLTNTDHCVKKLEKISFVILAVIVAVNLLLFLLIVFKRSFRKWRHKIVSYFYKERHQSRLIWLHDQMSFRRSLYPEIIYESVRSKYRKIIMRVKISNFHSCLAKIKSTCKSRRCLVCDSKETNLSYSCTIEICAGVYCASCFRDMRETCPLCRFETIR</sequence>
<feature type="transmembrane region" description="Helical" evidence="10">
    <location>
        <begin position="683"/>
        <end position="710"/>
    </location>
</feature>
<protein>
    <recommendedName>
        <fullName evidence="11">RING-type domain-containing protein</fullName>
    </recommendedName>
</protein>
<dbReference type="InterPro" id="IPR001841">
    <property type="entry name" value="Znf_RING"/>
</dbReference>
<organism evidence="13 14">
    <name type="scientific">Helobdella robusta</name>
    <name type="common">Californian leech</name>
    <dbReference type="NCBI Taxonomy" id="6412"/>
    <lineage>
        <taxon>Eukaryota</taxon>
        <taxon>Metazoa</taxon>
        <taxon>Spiralia</taxon>
        <taxon>Lophotrochozoa</taxon>
        <taxon>Annelida</taxon>
        <taxon>Clitellata</taxon>
        <taxon>Hirudinea</taxon>
        <taxon>Rhynchobdellida</taxon>
        <taxon>Glossiphoniidae</taxon>
        <taxon>Helobdella</taxon>
    </lineage>
</organism>
<dbReference type="eggNOG" id="KOG3726">
    <property type="taxonomic scope" value="Eukaryota"/>
</dbReference>
<evidence type="ECO:0000256" key="5">
    <source>
        <dbReference type="ARBA" id="ARBA00022833"/>
    </source>
</evidence>
<keyword evidence="6 10" id="KW-1133">Transmembrane helix</keyword>
<evidence type="ECO:0000256" key="3">
    <source>
        <dbReference type="ARBA" id="ARBA00022692"/>
    </source>
</evidence>
<feature type="transmembrane region" description="Helical" evidence="10">
    <location>
        <begin position="771"/>
        <end position="791"/>
    </location>
</feature>
<dbReference type="GeneID" id="20198594"/>
<gene>
    <name evidence="13" type="primary">20198594</name>
    <name evidence="12" type="ORF">HELRODRAFT_160127</name>
</gene>
<evidence type="ECO:0000256" key="7">
    <source>
        <dbReference type="ARBA" id="ARBA00023136"/>
    </source>
</evidence>
<accession>T1EPU4</accession>
<dbReference type="RefSeq" id="XP_009015383.1">
    <property type="nucleotide sequence ID" value="XM_009017135.1"/>
</dbReference>
<dbReference type="CTD" id="20198594"/>
<dbReference type="PROSITE" id="PS50089">
    <property type="entry name" value="ZF_RING_2"/>
    <property type="match status" value="1"/>
</dbReference>
<feature type="transmembrane region" description="Helical" evidence="10">
    <location>
        <begin position="858"/>
        <end position="879"/>
    </location>
</feature>
<dbReference type="KEGG" id="hro:HELRODRAFT_160127"/>
<dbReference type="EMBL" id="KB096324">
    <property type="protein sequence ID" value="ESO06015.1"/>
    <property type="molecule type" value="Genomic_DNA"/>
</dbReference>
<keyword evidence="7 10" id="KW-0472">Membrane</keyword>
<evidence type="ECO:0000313" key="14">
    <source>
        <dbReference type="Proteomes" id="UP000015101"/>
    </source>
</evidence>
<dbReference type="Proteomes" id="UP000015101">
    <property type="component" value="Unassembled WGS sequence"/>
</dbReference>
<feature type="transmembrane region" description="Helical" evidence="10">
    <location>
        <begin position="385"/>
        <end position="405"/>
    </location>
</feature>
<reference evidence="13" key="3">
    <citation type="submission" date="2015-06" db="UniProtKB">
        <authorList>
            <consortium name="EnsemblMetazoa"/>
        </authorList>
    </citation>
    <scope>IDENTIFICATION</scope>
</reference>
<dbReference type="EMBL" id="AMQM01000514">
    <property type="status" value="NOT_ANNOTATED_CDS"/>
    <property type="molecule type" value="Genomic_DNA"/>
</dbReference>
<dbReference type="Pfam" id="PF07782">
    <property type="entry name" value="DC_STAMP"/>
    <property type="match status" value="1"/>
</dbReference>